<dbReference type="AlphaFoldDB" id="A0A7W7ZP23"/>
<dbReference type="GO" id="GO:0016020">
    <property type="term" value="C:membrane"/>
    <property type="evidence" value="ECO:0007669"/>
    <property type="project" value="UniProtKB-SubCell"/>
</dbReference>
<evidence type="ECO:0000313" key="7">
    <source>
        <dbReference type="EMBL" id="MBB5063540.1"/>
    </source>
</evidence>
<evidence type="ECO:0000256" key="3">
    <source>
        <dbReference type="ARBA" id="ARBA00022989"/>
    </source>
</evidence>
<evidence type="ECO:0000256" key="4">
    <source>
        <dbReference type="ARBA" id="ARBA00023136"/>
    </source>
</evidence>
<gene>
    <name evidence="7" type="ORF">HDF15_001882</name>
</gene>
<feature type="domain" description="Yip1" evidence="6">
    <location>
        <begin position="21"/>
        <end position="241"/>
    </location>
</feature>
<dbReference type="RefSeq" id="WP_184254771.1">
    <property type="nucleotide sequence ID" value="NZ_JACHIO010000006.1"/>
</dbReference>
<feature type="transmembrane region" description="Helical" evidence="5">
    <location>
        <begin position="39"/>
        <end position="57"/>
    </location>
</feature>
<evidence type="ECO:0000256" key="2">
    <source>
        <dbReference type="ARBA" id="ARBA00022692"/>
    </source>
</evidence>
<feature type="transmembrane region" description="Helical" evidence="5">
    <location>
        <begin position="102"/>
        <end position="122"/>
    </location>
</feature>
<comment type="caution">
    <text evidence="7">The sequence shown here is derived from an EMBL/GenBank/DDBJ whole genome shotgun (WGS) entry which is preliminary data.</text>
</comment>
<evidence type="ECO:0000259" key="6">
    <source>
        <dbReference type="Pfam" id="PF04893"/>
    </source>
</evidence>
<dbReference type="EMBL" id="JACHIO010000006">
    <property type="protein sequence ID" value="MBB5063540.1"/>
    <property type="molecule type" value="Genomic_DNA"/>
</dbReference>
<sequence length="247" mass="26747">MTDAVPLPEAPALSQVERVVDTFIAPSKTFTDILRNTSWWLPFILLVLATVASCFAMDKKIGFESITEHQMTKTPAAAEQFQQLPPAQQAARLHAGATFTRAFTYGACIPYLIVIALEALVLWGCFNFGLGAKTTFGQVFAVIMYSGLPRLFISLLTVIFLFAGVGTESFDIQNPVGTNLGYFLQGSSPALKVAGSFFDVFGLWALALLVIGMAIVARKSMAQAATIIVGWWFLMLLIFTGITAVTS</sequence>
<dbReference type="Pfam" id="PF04893">
    <property type="entry name" value="Yip1"/>
    <property type="match status" value="1"/>
</dbReference>
<keyword evidence="3 5" id="KW-1133">Transmembrane helix</keyword>
<name>A0A7W7ZP23_9BACT</name>
<accession>A0A7W7ZP23</accession>
<reference evidence="7 8" key="1">
    <citation type="submission" date="2020-08" db="EMBL/GenBank/DDBJ databases">
        <title>Genomic Encyclopedia of Type Strains, Phase IV (KMG-V): Genome sequencing to study the core and pangenomes of soil and plant-associated prokaryotes.</title>
        <authorList>
            <person name="Whitman W."/>
        </authorList>
    </citation>
    <scope>NUCLEOTIDE SEQUENCE [LARGE SCALE GENOMIC DNA]</scope>
    <source>
        <strain evidence="7 8">X5P3</strain>
    </source>
</reference>
<evidence type="ECO:0000256" key="5">
    <source>
        <dbReference type="SAM" id="Phobius"/>
    </source>
</evidence>
<dbReference type="InterPro" id="IPR006977">
    <property type="entry name" value="Yip1_dom"/>
</dbReference>
<evidence type="ECO:0000256" key="1">
    <source>
        <dbReference type="ARBA" id="ARBA00004141"/>
    </source>
</evidence>
<proteinExistence type="predicted"/>
<dbReference type="Proteomes" id="UP000584867">
    <property type="component" value="Unassembled WGS sequence"/>
</dbReference>
<feature type="transmembrane region" description="Helical" evidence="5">
    <location>
        <begin position="190"/>
        <end position="217"/>
    </location>
</feature>
<keyword evidence="4 5" id="KW-0472">Membrane</keyword>
<feature type="transmembrane region" description="Helical" evidence="5">
    <location>
        <begin position="152"/>
        <end position="170"/>
    </location>
</feature>
<organism evidence="7 8">
    <name type="scientific">Granulicella mallensis</name>
    <dbReference type="NCBI Taxonomy" id="940614"/>
    <lineage>
        <taxon>Bacteria</taxon>
        <taxon>Pseudomonadati</taxon>
        <taxon>Acidobacteriota</taxon>
        <taxon>Terriglobia</taxon>
        <taxon>Terriglobales</taxon>
        <taxon>Acidobacteriaceae</taxon>
        <taxon>Granulicella</taxon>
    </lineage>
</organism>
<evidence type="ECO:0000313" key="8">
    <source>
        <dbReference type="Proteomes" id="UP000584867"/>
    </source>
</evidence>
<protein>
    <recommendedName>
        <fullName evidence="6">Yip1 domain-containing protein</fullName>
    </recommendedName>
</protein>
<comment type="subcellular location">
    <subcellularLocation>
        <location evidence="1">Membrane</location>
        <topology evidence="1">Multi-pass membrane protein</topology>
    </subcellularLocation>
</comment>
<feature type="transmembrane region" description="Helical" evidence="5">
    <location>
        <begin position="224"/>
        <end position="245"/>
    </location>
</feature>
<keyword evidence="2 5" id="KW-0812">Transmembrane</keyword>